<sequence length="241" mass="26537">MQMGGGRSVDNIIPPATITSLSHFDVLRQAPQTPDLDFWSMVAVLNFWLSGPSPPRTNSKKRCSQDLQEITELRSGKGEESPMFIENADDSSGNTSLNLEKERTLEGVDIQNRAAFKGDYSDGKVKWHLHSIFAAIFLAALHTGSQVVLYFTGGSLILLNIPSTSPGAPSGFPLPTFLLLLLPVPTLATHRIFLESGTLPSLTHSAFALDVYYWQPPNLSARRLLEWHSLILVQRLGSRLV</sequence>
<organism evidence="2 3">
    <name type="scientific">Zopfia rhizophila CBS 207.26</name>
    <dbReference type="NCBI Taxonomy" id="1314779"/>
    <lineage>
        <taxon>Eukaryota</taxon>
        <taxon>Fungi</taxon>
        <taxon>Dikarya</taxon>
        <taxon>Ascomycota</taxon>
        <taxon>Pezizomycotina</taxon>
        <taxon>Dothideomycetes</taxon>
        <taxon>Dothideomycetes incertae sedis</taxon>
        <taxon>Zopfiaceae</taxon>
        <taxon>Zopfia</taxon>
    </lineage>
</organism>
<dbReference type="OrthoDB" id="4161376at2759"/>
<protein>
    <submittedName>
        <fullName evidence="2">Uncharacterized protein</fullName>
    </submittedName>
</protein>
<dbReference type="EMBL" id="ML994613">
    <property type="protein sequence ID" value="KAF2193491.1"/>
    <property type="molecule type" value="Genomic_DNA"/>
</dbReference>
<evidence type="ECO:0000256" key="1">
    <source>
        <dbReference type="SAM" id="MobiDB-lite"/>
    </source>
</evidence>
<name>A0A6A6EQD2_9PEZI</name>
<feature type="region of interest" description="Disordered" evidence="1">
    <location>
        <begin position="75"/>
        <end position="96"/>
    </location>
</feature>
<accession>A0A6A6EQD2</accession>
<dbReference type="Proteomes" id="UP000800200">
    <property type="component" value="Unassembled WGS sequence"/>
</dbReference>
<reference evidence="2" key="1">
    <citation type="journal article" date="2020" name="Stud. Mycol.">
        <title>101 Dothideomycetes genomes: a test case for predicting lifestyles and emergence of pathogens.</title>
        <authorList>
            <person name="Haridas S."/>
            <person name="Albert R."/>
            <person name="Binder M."/>
            <person name="Bloem J."/>
            <person name="Labutti K."/>
            <person name="Salamov A."/>
            <person name="Andreopoulos B."/>
            <person name="Baker S."/>
            <person name="Barry K."/>
            <person name="Bills G."/>
            <person name="Bluhm B."/>
            <person name="Cannon C."/>
            <person name="Castanera R."/>
            <person name="Culley D."/>
            <person name="Daum C."/>
            <person name="Ezra D."/>
            <person name="Gonzalez J."/>
            <person name="Henrissat B."/>
            <person name="Kuo A."/>
            <person name="Liang C."/>
            <person name="Lipzen A."/>
            <person name="Lutzoni F."/>
            <person name="Magnuson J."/>
            <person name="Mondo S."/>
            <person name="Nolan M."/>
            <person name="Ohm R."/>
            <person name="Pangilinan J."/>
            <person name="Park H.-J."/>
            <person name="Ramirez L."/>
            <person name="Alfaro M."/>
            <person name="Sun H."/>
            <person name="Tritt A."/>
            <person name="Yoshinaga Y."/>
            <person name="Zwiers L.-H."/>
            <person name="Turgeon B."/>
            <person name="Goodwin S."/>
            <person name="Spatafora J."/>
            <person name="Crous P."/>
            <person name="Grigoriev I."/>
        </authorList>
    </citation>
    <scope>NUCLEOTIDE SEQUENCE</scope>
    <source>
        <strain evidence="2">CBS 207.26</strain>
    </source>
</reference>
<evidence type="ECO:0000313" key="3">
    <source>
        <dbReference type="Proteomes" id="UP000800200"/>
    </source>
</evidence>
<dbReference type="AlphaFoldDB" id="A0A6A6EQD2"/>
<gene>
    <name evidence="2" type="ORF">K469DRAFT_745081</name>
</gene>
<keyword evidence="3" id="KW-1185">Reference proteome</keyword>
<evidence type="ECO:0000313" key="2">
    <source>
        <dbReference type="EMBL" id="KAF2193491.1"/>
    </source>
</evidence>
<proteinExistence type="predicted"/>